<comment type="caution">
    <text evidence="3">The sequence shown here is derived from an EMBL/GenBank/DDBJ whole genome shotgun (WGS) entry which is preliminary data.</text>
</comment>
<reference evidence="3 4" key="1">
    <citation type="submission" date="2018-03" db="EMBL/GenBank/DDBJ databases">
        <title>Whole genome sequencing of Histamine producing bacteria.</title>
        <authorList>
            <person name="Butler K."/>
        </authorList>
    </citation>
    <scope>NUCLEOTIDE SEQUENCE [LARGE SCALE GENOMIC DNA]</scope>
    <source>
        <strain evidence="3 4">DSM 16190</strain>
    </source>
</reference>
<dbReference type="Proteomes" id="UP000240904">
    <property type="component" value="Unassembled WGS sequence"/>
</dbReference>
<dbReference type="EMBL" id="PYMC01000003">
    <property type="protein sequence ID" value="PSW06049.1"/>
    <property type="molecule type" value="Genomic_DNA"/>
</dbReference>
<evidence type="ECO:0000256" key="2">
    <source>
        <dbReference type="ARBA" id="ARBA00023163"/>
    </source>
</evidence>
<dbReference type="RefSeq" id="WP_107282429.1">
    <property type="nucleotide sequence ID" value="NZ_PYMC01000003.1"/>
</dbReference>
<keyword evidence="1" id="KW-0805">Transcription regulation</keyword>
<dbReference type="Gene3D" id="1.10.10.2690">
    <property type="match status" value="1"/>
</dbReference>
<evidence type="ECO:0008006" key="5">
    <source>
        <dbReference type="Google" id="ProtNLM"/>
    </source>
</evidence>
<organism evidence="3 4">
    <name type="scientific">Photobacterium lipolyticum</name>
    <dbReference type="NCBI Taxonomy" id="266810"/>
    <lineage>
        <taxon>Bacteria</taxon>
        <taxon>Pseudomonadati</taxon>
        <taxon>Pseudomonadota</taxon>
        <taxon>Gammaproteobacteria</taxon>
        <taxon>Vibrionales</taxon>
        <taxon>Vibrionaceae</taxon>
        <taxon>Photobacterium</taxon>
    </lineage>
</organism>
<keyword evidence="4" id="KW-1185">Reference proteome</keyword>
<keyword evidence="2" id="KW-0804">Transcription</keyword>
<name>A0A2T3N167_9GAMM</name>
<evidence type="ECO:0000313" key="3">
    <source>
        <dbReference type="EMBL" id="PSW06049.1"/>
    </source>
</evidence>
<accession>A0A2T3N167</accession>
<evidence type="ECO:0000313" key="4">
    <source>
        <dbReference type="Proteomes" id="UP000240904"/>
    </source>
</evidence>
<dbReference type="OrthoDB" id="5817147at2"/>
<dbReference type="AlphaFoldDB" id="A0A2T3N167"/>
<gene>
    <name evidence="3" type="ORF">C9I89_05910</name>
</gene>
<proteinExistence type="predicted"/>
<dbReference type="InterPro" id="IPR009057">
    <property type="entry name" value="Homeodomain-like_sf"/>
</dbReference>
<dbReference type="SUPFAM" id="SSF46689">
    <property type="entry name" value="Homeodomain-like"/>
    <property type="match status" value="1"/>
</dbReference>
<evidence type="ECO:0000256" key="1">
    <source>
        <dbReference type="ARBA" id="ARBA00023015"/>
    </source>
</evidence>
<sequence length="67" mass="7645">MTHSQFHLIAQRIFKSEDQRTAVAAVIFDGLSSYEAEKRFELPKGTLSRNVKKYRAEVNYIKNVAAA</sequence>
<dbReference type="InterPro" id="IPR053721">
    <property type="entry name" value="Fimbrial_Adhesin_Reg"/>
</dbReference>
<protein>
    <recommendedName>
        <fullName evidence="5">HTH psq-type domain-containing protein</fullName>
    </recommendedName>
</protein>